<evidence type="ECO:0000313" key="1">
    <source>
        <dbReference type="EMBL" id="RST29735.1"/>
    </source>
</evidence>
<dbReference type="PANTHER" id="PTHR11220:SF58">
    <property type="entry name" value="SOUL HEME-BINDING FAMILY PROTEIN"/>
    <property type="match status" value="1"/>
</dbReference>
<dbReference type="PANTHER" id="PTHR11220">
    <property type="entry name" value="HEME-BINDING PROTEIN-RELATED"/>
    <property type="match status" value="1"/>
</dbReference>
<comment type="caution">
    <text evidence="1">The sequence shown here is derived from an EMBL/GenBank/DDBJ whole genome shotgun (WGS) entry which is preliminary data.</text>
</comment>
<dbReference type="EMBL" id="RWJF01000001">
    <property type="protein sequence ID" value="RST29735.1"/>
    <property type="molecule type" value="Genomic_DNA"/>
</dbReference>
<organism evidence="1 2">
    <name type="scientific">Sphingomonas ginkgonis</name>
    <dbReference type="NCBI Taxonomy" id="2315330"/>
    <lineage>
        <taxon>Bacteria</taxon>
        <taxon>Pseudomonadati</taxon>
        <taxon>Pseudomonadota</taxon>
        <taxon>Alphaproteobacteria</taxon>
        <taxon>Sphingomonadales</taxon>
        <taxon>Sphingomonadaceae</taxon>
        <taxon>Sphingomonas</taxon>
    </lineage>
</organism>
<dbReference type="InterPro" id="IPR006917">
    <property type="entry name" value="SOUL_heme-bd"/>
</dbReference>
<dbReference type="InterPro" id="IPR011256">
    <property type="entry name" value="Reg_factor_effector_dom_sf"/>
</dbReference>
<gene>
    <name evidence="1" type="ORF">HMF7854_02005</name>
</gene>
<reference evidence="1 2" key="1">
    <citation type="submission" date="2018-12" db="EMBL/GenBank/DDBJ databases">
        <title>Sphingomonas sp. HMF7854 Genome sequencing and assembly.</title>
        <authorList>
            <person name="Cha I."/>
            <person name="Kang H."/>
            <person name="Kim H."/>
            <person name="Kang J."/>
            <person name="Joh K."/>
        </authorList>
    </citation>
    <scope>NUCLEOTIDE SEQUENCE [LARGE SCALE GENOMIC DNA]</scope>
    <source>
        <strain evidence="1 2">HMF7854</strain>
    </source>
</reference>
<dbReference type="Proteomes" id="UP000274661">
    <property type="component" value="Unassembled WGS sequence"/>
</dbReference>
<name>A0A3R9WR20_9SPHN</name>
<dbReference type="AlphaFoldDB" id="A0A3R9WR20"/>
<keyword evidence="2" id="KW-1185">Reference proteome</keyword>
<dbReference type="SUPFAM" id="SSF55136">
    <property type="entry name" value="Probable bacterial effector-binding domain"/>
    <property type="match status" value="1"/>
</dbReference>
<dbReference type="RefSeq" id="WP_126717575.1">
    <property type="nucleotide sequence ID" value="NZ_RWJF01000001.1"/>
</dbReference>
<evidence type="ECO:0000313" key="2">
    <source>
        <dbReference type="Proteomes" id="UP000274661"/>
    </source>
</evidence>
<dbReference type="OrthoDB" id="2156220at2"/>
<proteinExistence type="predicted"/>
<dbReference type="Gene3D" id="3.20.80.10">
    <property type="entry name" value="Regulatory factor, effector binding domain"/>
    <property type="match status" value="1"/>
</dbReference>
<sequence>MRKAVIGGAAAAGAALLGAAAIYYFREKETPGPTYRVLRSEGELEIRSYPALTVAETVVQGPRKRALGEGFRRLADYIFAKSRAGEALPMTVPVLQESAEHDTPMFFDDTAEGGWRVRFVMPDGRSEENLPDPPAEIELVLVAERRVGAIRFSGVASDDKLTVHEDLLRGWLTRLGEAPAAEPEYAFYNSPMIPPPLRRCEVLLPLS</sequence>
<accession>A0A3R9WR20</accession>
<protein>
    <submittedName>
        <fullName evidence="1">Heme-binding protein</fullName>
    </submittedName>
</protein>
<dbReference type="Pfam" id="PF04832">
    <property type="entry name" value="SOUL"/>
    <property type="match status" value="1"/>
</dbReference>